<keyword evidence="1" id="KW-1133">Transmembrane helix</keyword>
<sequence>MTSRLVQTPTSCYHSMPDTRLYSRISQSFISLYLFQLLGLRRVCPIGHLSCQIIWVVFLPVFHFSYLYHRQYYLISKLQRPLECFLP</sequence>
<dbReference type="Proteomes" id="UP000714275">
    <property type="component" value="Unassembled WGS sequence"/>
</dbReference>
<keyword evidence="3" id="KW-1185">Reference proteome</keyword>
<keyword evidence="1" id="KW-0472">Membrane</keyword>
<dbReference type="EMBL" id="JABBWD010000044">
    <property type="protein sequence ID" value="KAG1774181.1"/>
    <property type="molecule type" value="Genomic_DNA"/>
</dbReference>
<gene>
    <name evidence="2" type="ORF">EV702DRAFT_550476</name>
</gene>
<comment type="caution">
    <text evidence="2">The sequence shown here is derived from an EMBL/GenBank/DDBJ whole genome shotgun (WGS) entry which is preliminary data.</text>
</comment>
<feature type="transmembrane region" description="Helical" evidence="1">
    <location>
        <begin position="46"/>
        <end position="68"/>
    </location>
</feature>
<accession>A0A9P7D0N0</accession>
<evidence type="ECO:0000313" key="2">
    <source>
        <dbReference type="EMBL" id="KAG1774181.1"/>
    </source>
</evidence>
<evidence type="ECO:0000256" key="1">
    <source>
        <dbReference type="SAM" id="Phobius"/>
    </source>
</evidence>
<keyword evidence="1" id="KW-0812">Transmembrane</keyword>
<reference evidence="2" key="1">
    <citation type="journal article" date="2020" name="New Phytol.">
        <title>Comparative genomics reveals dynamic genome evolution in host specialist ectomycorrhizal fungi.</title>
        <authorList>
            <person name="Lofgren L.A."/>
            <person name="Nguyen N.H."/>
            <person name="Vilgalys R."/>
            <person name="Ruytinx J."/>
            <person name="Liao H.L."/>
            <person name="Branco S."/>
            <person name="Kuo A."/>
            <person name="LaButti K."/>
            <person name="Lipzen A."/>
            <person name="Andreopoulos W."/>
            <person name="Pangilinan J."/>
            <person name="Riley R."/>
            <person name="Hundley H."/>
            <person name="Na H."/>
            <person name="Barry K."/>
            <person name="Grigoriev I.V."/>
            <person name="Stajich J.E."/>
            <person name="Kennedy P.G."/>
        </authorList>
    </citation>
    <scope>NUCLEOTIDE SEQUENCE</scope>
    <source>
        <strain evidence="2">DOB743</strain>
    </source>
</reference>
<name>A0A9P7D0N0_9AGAM</name>
<organism evidence="2 3">
    <name type="scientific">Suillus placidus</name>
    <dbReference type="NCBI Taxonomy" id="48579"/>
    <lineage>
        <taxon>Eukaryota</taxon>
        <taxon>Fungi</taxon>
        <taxon>Dikarya</taxon>
        <taxon>Basidiomycota</taxon>
        <taxon>Agaricomycotina</taxon>
        <taxon>Agaricomycetes</taxon>
        <taxon>Agaricomycetidae</taxon>
        <taxon>Boletales</taxon>
        <taxon>Suillineae</taxon>
        <taxon>Suillaceae</taxon>
        <taxon>Suillus</taxon>
    </lineage>
</organism>
<protein>
    <submittedName>
        <fullName evidence="2">Uncharacterized protein</fullName>
    </submittedName>
</protein>
<dbReference type="AlphaFoldDB" id="A0A9P7D0N0"/>
<proteinExistence type="predicted"/>
<evidence type="ECO:0000313" key="3">
    <source>
        <dbReference type="Proteomes" id="UP000714275"/>
    </source>
</evidence>
<feature type="transmembrane region" description="Helical" evidence="1">
    <location>
        <begin position="21"/>
        <end position="40"/>
    </location>
</feature>